<dbReference type="AlphaFoldDB" id="G0U6C5"/>
<evidence type="ECO:0000313" key="1">
    <source>
        <dbReference type="EMBL" id="CCC51429.1"/>
    </source>
</evidence>
<dbReference type="EMBL" id="HE573026">
    <property type="protein sequence ID" value="CCC51429.1"/>
    <property type="molecule type" value="Genomic_DNA"/>
</dbReference>
<accession>G0U6C5</accession>
<reference evidence="1" key="1">
    <citation type="journal article" date="2012" name="Proc. Natl. Acad. Sci. U.S.A.">
        <title>Antigenic diversity is generated by distinct evolutionary mechanisms in African trypanosome species.</title>
        <authorList>
            <person name="Jackson A.P."/>
            <person name="Berry A."/>
            <person name="Aslett M."/>
            <person name="Allison H.C."/>
            <person name="Burton P."/>
            <person name="Vavrova-Anderson J."/>
            <person name="Brown R."/>
            <person name="Browne H."/>
            <person name="Corton N."/>
            <person name="Hauser H."/>
            <person name="Gamble J."/>
            <person name="Gilderthorp R."/>
            <person name="Marcello L."/>
            <person name="McQuillan J."/>
            <person name="Otto T.D."/>
            <person name="Quail M.A."/>
            <person name="Sanders M.J."/>
            <person name="van Tonder A."/>
            <person name="Ginger M.L."/>
            <person name="Field M.C."/>
            <person name="Barry J.D."/>
            <person name="Hertz-Fowler C."/>
            <person name="Berriman M."/>
        </authorList>
    </citation>
    <scope>NUCLEOTIDE SEQUENCE</scope>
    <source>
        <strain evidence="1">Y486</strain>
    </source>
</reference>
<protein>
    <submittedName>
        <fullName evidence="1">Uncharacterized protein</fullName>
    </submittedName>
</protein>
<dbReference type="OMA" id="WERVMEN"/>
<name>G0U6C5_TRYVY</name>
<gene>
    <name evidence="1" type="ORF">TVY486_1004800</name>
</gene>
<sequence>MSSALTNRVAVPRCLRRDNFHAVELARMSHVHEQRIEPSAAAHGEACRKAAPTNSIGAKRYRGATLSHSLRRKAIMGNESSDTVDWKYSLRASLGQFMAPRVNFVRCLREARRHTHDVSVRDSDLVLEQLDTVKEPQPVAVDIVVPKETVDAAEQLVADTKVDPAERLDALERLRSIFLPICLLRQHKRRRLSSITGVVEQWKLRYPGRRREKVVAVGTFLSYLRSVSPSLLGFRRLKVRVIQIQRAYRRHLRYLDAHVELNLLKIRAYVEPDYWERVMENLQRAEDQHESNGEFTAANFDHVGPLPESLLRHELRGVYYCWLWKVRHRAFYEMMPRFLSIGNLRDVIQNVCYITGVMRGDTVLLSHVRQQPRMIVPYFGIFIPAISSA</sequence>
<organism evidence="1">
    <name type="scientific">Trypanosoma vivax (strain Y486)</name>
    <dbReference type="NCBI Taxonomy" id="1055687"/>
    <lineage>
        <taxon>Eukaryota</taxon>
        <taxon>Discoba</taxon>
        <taxon>Euglenozoa</taxon>
        <taxon>Kinetoplastea</taxon>
        <taxon>Metakinetoplastina</taxon>
        <taxon>Trypanosomatida</taxon>
        <taxon>Trypanosomatidae</taxon>
        <taxon>Trypanosoma</taxon>
        <taxon>Duttonella</taxon>
    </lineage>
</organism>
<proteinExistence type="predicted"/>
<dbReference type="VEuPathDB" id="TriTrypDB:TvY486_1004800"/>